<dbReference type="RefSeq" id="WP_249302809.1">
    <property type="nucleotide sequence ID" value="NZ_JACRSW010000009.1"/>
</dbReference>
<feature type="transmembrane region" description="Helical" evidence="1">
    <location>
        <begin position="155"/>
        <end position="176"/>
    </location>
</feature>
<dbReference type="Pfam" id="PF07670">
    <property type="entry name" value="Gate"/>
    <property type="match status" value="1"/>
</dbReference>
<dbReference type="Proteomes" id="UP000637513">
    <property type="component" value="Unassembled WGS sequence"/>
</dbReference>
<evidence type="ECO:0000256" key="1">
    <source>
        <dbReference type="SAM" id="Phobius"/>
    </source>
</evidence>
<dbReference type="InterPro" id="IPR052549">
    <property type="entry name" value="SpmB"/>
</dbReference>
<dbReference type="PANTHER" id="PTHR35793:SF2">
    <property type="entry name" value="INNER MEMBRANE PROTEIN YJIG"/>
    <property type="match status" value="1"/>
</dbReference>
<comment type="caution">
    <text evidence="3">The sequence shown here is derived from an EMBL/GenBank/DDBJ whole genome shotgun (WGS) entry which is preliminary data.</text>
</comment>
<proteinExistence type="predicted"/>
<feature type="transmembrane region" description="Helical" evidence="1">
    <location>
        <begin position="6"/>
        <end position="25"/>
    </location>
</feature>
<feature type="transmembrane region" description="Helical" evidence="1">
    <location>
        <begin position="45"/>
        <end position="68"/>
    </location>
</feature>
<protein>
    <submittedName>
        <fullName evidence="3">Spore maturation protein</fullName>
    </submittedName>
</protein>
<name>A0ABR7MTL5_9FIRM</name>
<feature type="domain" description="Nucleoside transporter/FeoB GTPase Gate" evidence="2">
    <location>
        <begin position="45"/>
        <end position="144"/>
    </location>
</feature>
<keyword evidence="1" id="KW-0812">Transmembrane</keyword>
<keyword evidence="1" id="KW-0472">Membrane</keyword>
<dbReference type="PANTHER" id="PTHR35793">
    <property type="entry name" value="INNER MEMBRANE PROTEIN YJIG"/>
    <property type="match status" value="1"/>
</dbReference>
<feature type="transmembrane region" description="Helical" evidence="1">
    <location>
        <begin position="88"/>
        <end position="110"/>
    </location>
</feature>
<organism evidence="3 4">
    <name type="scientific">Jutongia hominis</name>
    <dbReference type="NCBI Taxonomy" id="2763664"/>
    <lineage>
        <taxon>Bacteria</taxon>
        <taxon>Bacillati</taxon>
        <taxon>Bacillota</taxon>
        <taxon>Clostridia</taxon>
        <taxon>Lachnospirales</taxon>
        <taxon>Lachnospiraceae</taxon>
        <taxon>Jutongia</taxon>
    </lineage>
</organism>
<gene>
    <name evidence="3" type="ORF">H8700_02425</name>
</gene>
<dbReference type="InterPro" id="IPR011642">
    <property type="entry name" value="Gate_dom"/>
</dbReference>
<accession>A0ABR7MTL5</accession>
<feature type="transmembrane region" description="Helical" evidence="1">
    <location>
        <begin position="122"/>
        <end position="143"/>
    </location>
</feature>
<keyword evidence="1" id="KW-1133">Transmembrane helix</keyword>
<dbReference type="EMBL" id="JACRSW010000009">
    <property type="protein sequence ID" value="MBC8556567.1"/>
    <property type="molecule type" value="Genomic_DNA"/>
</dbReference>
<sequence length="181" mass="19517">MEILTFISNLMIPLVIMYIVAYGLLAKTDIFDAFLKGATDGLKIVFRILPTLVGLMVAICILSESGFFNVLSVILKPLADLTGFPVAVLPLSIIKMISSSAATGLALDIFKKFGVDSREGYLAALLMCCSETIFYTISVYFQATKDENGKGVTNGRWLLFGALLSTFAGMAASLILTNLTH</sequence>
<reference evidence="3 4" key="1">
    <citation type="submission" date="2020-08" db="EMBL/GenBank/DDBJ databases">
        <title>Genome public.</title>
        <authorList>
            <person name="Liu C."/>
            <person name="Sun Q."/>
        </authorList>
    </citation>
    <scope>NUCLEOTIDE SEQUENCE [LARGE SCALE GENOMIC DNA]</scope>
    <source>
        <strain evidence="3 4">BX3</strain>
    </source>
</reference>
<evidence type="ECO:0000313" key="3">
    <source>
        <dbReference type="EMBL" id="MBC8556567.1"/>
    </source>
</evidence>
<evidence type="ECO:0000259" key="2">
    <source>
        <dbReference type="Pfam" id="PF07670"/>
    </source>
</evidence>
<evidence type="ECO:0000313" key="4">
    <source>
        <dbReference type="Proteomes" id="UP000637513"/>
    </source>
</evidence>
<keyword evidence="4" id="KW-1185">Reference proteome</keyword>